<keyword evidence="6" id="KW-1185">Reference proteome</keyword>
<dbReference type="PANTHER" id="PTHR22870:SF408">
    <property type="entry name" value="OS09G0560450 PROTEIN"/>
    <property type="match status" value="1"/>
</dbReference>
<dbReference type="SUPFAM" id="SSF50985">
    <property type="entry name" value="RCC1/BLIP-II"/>
    <property type="match status" value="1"/>
</dbReference>
<dbReference type="Proteomes" id="UP001152797">
    <property type="component" value="Unassembled WGS sequence"/>
</dbReference>
<evidence type="ECO:0000313" key="4">
    <source>
        <dbReference type="EMBL" id="CAI4009492.1"/>
    </source>
</evidence>
<dbReference type="Gene3D" id="2.130.10.30">
    <property type="entry name" value="Regulator of chromosome condensation 1/beta-lactamase-inhibitor protein II"/>
    <property type="match status" value="1"/>
</dbReference>
<gene>
    <name evidence="4" type="ORF">C1SCF055_LOCUS34847</name>
</gene>
<dbReference type="EMBL" id="CAMXCT030004546">
    <property type="protein sequence ID" value="CAL4796804.1"/>
    <property type="molecule type" value="Genomic_DNA"/>
</dbReference>
<evidence type="ECO:0000256" key="2">
    <source>
        <dbReference type="PROSITE-ProRule" id="PRU00235"/>
    </source>
</evidence>
<proteinExistence type="predicted"/>
<accession>A0A9P1GG90</accession>
<dbReference type="Gene3D" id="1.10.287.1490">
    <property type="match status" value="1"/>
</dbReference>
<dbReference type="PANTHER" id="PTHR22870">
    <property type="entry name" value="REGULATOR OF CHROMOSOME CONDENSATION"/>
    <property type="match status" value="1"/>
</dbReference>
<reference evidence="5 6" key="2">
    <citation type="submission" date="2024-05" db="EMBL/GenBank/DDBJ databases">
        <authorList>
            <person name="Chen Y."/>
            <person name="Shah S."/>
            <person name="Dougan E. K."/>
            <person name="Thang M."/>
            <person name="Chan C."/>
        </authorList>
    </citation>
    <scope>NUCLEOTIDE SEQUENCE [LARGE SCALE GENOMIC DNA]</scope>
</reference>
<feature type="repeat" description="RCC1" evidence="2">
    <location>
        <begin position="95"/>
        <end position="148"/>
    </location>
</feature>
<evidence type="ECO:0000256" key="3">
    <source>
        <dbReference type="SAM" id="Coils"/>
    </source>
</evidence>
<protein>
    <submittedName>
        <fullName evidence="5">Isoprenylcysteine alpha-carbonyl methylesterase ICME</fullName>
    </submittedName>
</protein>
<keyword evidence="1" id="KW-0677">Repeat</keyword>
<dbReference type="EMBL" id="CAMXCT010004546">
    <property type="protein sequence ID" value="CAI4009492.1"/>
    <property type="molecule type" value="Genomic_DNA"/>
</dbReference>
<evidence type="ECO:0000313" key="5">
    <source>
        <dbReference type="EMBL" id="CAL4796804.1"/>
    </source>
</evidence>
<dbReference type="InterPro" id="IPR000408">
    <property type="entry name" value="Reg_chr_condens"/>
</dbReference>
<reference evidence="4" key="1">
    <citation type="submission" date="2022-10" db="EMBL/GenBank/DDBJ databases">
        <authorList>
            <person name="Chen Y."/>
            <person name="Dougan E. K."/>
            <person name="Chan C."/>
            <person name="Rhodes N."/>
            <person name="Thang M."/>
        </authorList>
    </citation>
    <scope>NUCLEOTIDE SEQUENCE</scope>
</reference>
<name>A0A9P1GG90_9DINO</name>
<feature type="non-terminal residue" evidence="4">
    <location>
        <position position="1"/>
    </location>
</feature>
<dbReference type="OrthoDB" id="420493at2759"/>
<evidence type="ECO:0000256" key="1">
    <source>
        <dbReference type="ARBA" id="ARBA00022737"/>
    </source>
</evidence>
<comment type="caution">
    <text evidence="4">The sequence shown here is derived from an EMBL/GenBank/DDBJ whole genome shotgun (WGS) entry which is preliminary data.</text>
</comment>
<dbReference type="Pfam" id="PF00415">
    <property type="entry name" value="RCC1"/>
    <property type="match status" value="2"/>
</dbReference>
<dbReference type="PROSITE" id="PS50012">
    <property type="entry name" value="RCC1_3"/>
    <property type="match status" value="2"/>
</dbReference>
<dbReference type="InterPro" id="IPR051210">
    <property type="entry name" value="Ub_ligase/GEF_domain"/>
</dbReference>
<dbReference type="AlphaFoldDB" id="A0A9P1GG90"/>
<organism evidence="4">
    <name type="scientific">Cladocopium goreaui</name>
    <dbReference type="NCBI Taxonomy" id="2562237"/>
    <lineage>
        <taxon>Eukaryota</taxon>
        <taxon>Sar</taxon>
        <taxon>Alveolata</taxon>
        <taxon>Dinophyceae</taxon>
        <taxon>Suessiales</taxon>
        <taxon>Symbiodiniaceae</taxon>
        <taxon>Cladocopium</taxon>
    </lineage>
</organism>
<feature type="repeat" description="RCC1" evidence="2">
    <location>
        <begin position="149"/>
        <end position="215"/>
    </location>
</feature>
<keyword evidence="3" id="KW-0175">Coiled coil</keyword>
<dbReference type="EMBL" id="CAMXCT020004546">
    <property type="protein sequence ID" value="CAL1162867.1"/>
    <property type="molecule type" value="Genomic_DNA"/>
</dbReference>
<sequence>MQFGDDDKKEQTPFWLFIKRKEEDKGKTEGSEGKSAAEIYRERDEATETETLLESDICSLPLAPKAHLGSSILERHPVLQVSLGKEHGVLLSDAGIAFTWGDNRYGQLGRAPVLKEENGRPFPVLGLESCEVTQVSAGTHHCLALVAPGLVWSWGRNKDGQLGVGDYRDRTQPVEVCHPPLADGVDSTLQLGANKGGHIISINAGLDSSLAAAVNSNIWQWGQISGGFSVATAGDKTKHGGGLVQNRPYCIFRQDSFRSQMRSGKVSISSSGCKVLHQDTCTDRVRVETLVQGVQDMQDSINQERRELAELEKKAKAEEAVRNPGEAEDELSTLQDTIGQLERDIRLCEKEIEAFGKSLESCDLRQAHNRKQLQQLQQQGTSLRDRQDQVSLSIYMAPKAGAERRKLDEQLTEV</sequence>
<evidence type="ECO:0000313" key="6">
    <source>
        <dbReference type="Proteomes" id="UP001152797"/>
    </source>
</evidence>
<feature type="coiled-coil region" evidence="3">
    <location>
        <begin position="294"/>
        <end position="351"/>
    </location>
</feature>
<dbReference type="InterPro" id="IPR009091">
    <property type="entry name" value="RCC1/BLIP-II"/>
</dbReference>